<evidence type="ECO:0000313" key="3">
    <source>
        <dbReference type="EMBL" id="AFM43178.1"/>
    </source>
</evidence>
<dbReference type="EMBL" id="CP003639">
    <property type="protein sequence ID" value="AFM43178.1"/>
    <property type="molecule type" value="Genomic_DNA"/>
</dbReference>
<evidence type="ECO:0000256" key="1">
    <source>
        <dbReference type="SAM" id="MobiDB-lite"/>
    </source>
</evidence>
<name>I4DBK4_DESAJ</name>
<dbReference type="STRING" id="646529.Desaci_4328"/>
<gene>
    <name evidence="3" type="ordered locus">Desaci_4328</name>
</gene>
<reference evidence="3 4" key="1">
    <citation type="journal article" date="2012" name="J. Bacteriol.">
        <title>Complete genome sequences of Desulfosporosinus orientis DSM765T, Desulfosporosinus youngiae DSM17734T, Desulfosporosinus meridiei DSM13257T, and Desulfosporosinus acidiphilus DSM22704T.</title>
        <authorList>
            <person name="Pester M."/>
            <person name="Brambilla E."/>
            <person name="Alazard D."/>
            <person name="Rattei T."/>
            <person name="Weinmaier T."/>
            <person name="Han J."/>
            <person name="Lucas S."/>
            <person name="Lapidus A."/>
            <person name="Cheng J.F."/>
            <person name="Goodwin L."/>
            <person name="Pitluck S."/>
            <person name="Peters L."/>
            <person name="Ovchinnikova G."/>
            <person name="Teshima H."/>
            <person name="Detter J.C."/>
            <person name="Han C.S."/>
            <person name="Tapia R."/>
            <person name="Land M.L."/>
            <person name="Hauser L."/>
            <person name="Kyrpides N.C."/>
            <person name="Ivanova N.N."/>
            <person name="Pagani I."/>
            <person name="Huntmann M."/>
            <person name="Wei C.L."/>
            <person name="Davenport K.W."/>
            <person name="Daligault H."/>
            <person name="Chain P.S."/>
            <person name="Chen A."/>
            <person name="Mavromatis K."/>
            <person name="Markowitz V."/>
            <person name="Szeto E."/>
            <person name="Mikhailova N."/>
            <person name="Pati A."/>
            <person name="Wagner M."/>
            <person name="Woyke T."/>
            <person name="Ollivier B."/>
            <person name="Klenk H.P."/>
            <person name="Spring S."/>
            <person name="Loy A."/>
        </authorList>
    </citation>
    <scope>NUCLEOTIDE SEQUENCE [LARGE SCALE GENOMIC DNA]</scope>
    <source>
        <strain evidence="4">DSM 22704 / JCM 16185 / SJ4</strain>
    </source>
</reference>
<keyword evidence="2" id="KW-0472">Membrane</keyword>
<keyword evidence="2" id="KW-0812">Transmembrane</keyword>
<feature type="region of interest" description="Disordered" evidence="1">
    <location>
        <begin position="228"/>
        <end position="275"/>
    </location>
</feature>
<protein>
    <submittedName>
        <fullName evidence="3">Uncharacterized protein</fullName>
    </submittedName>
</protein>
<dbReference type="Proteomes" id="UP000002892">
    <property type="component" value="Chromosome"/>
</dbReference>
<evidence type="ECO:0000313" key="4">
    <source>
        <dbReference type="Proteomes" id="UP000002892"/>
    </source>
</evidence>
<feature type="transmembrane region" description="Helical" evidence="2">
    <location>
        <begin position="90"/>
        <end position="110"/>
    </location>
</feature>
<dbReference type="RefSeq" id="WP_014829164.1">
    <property type="nucleotide sequence ID" value="NC_018068.1"/>
</dbReference>
<dbReference type="HOGENOM" id="CLU_087227_0_0_9"/>
<feature type="compositionally biased region" description="Basic and acidic residues" evidence="1">
    <location>
        <begin position="244"/>
        <end position="260"/>
    </location>
</feature>
<accession>I4DBK4</accession>
<sequence>MLSFVLRGITTALLVTLLTLLAGIVWGAMGLGGLSVSNLVDIGLLASCLIGGYRASRESGELLLGGVTGVGYVTVGTLLLALFLPIRVWGFIQVLGEGAILGTIAGAFGAGGSRRGNVRSAWAGRRTKGDQWSNYNEYGREEQTGRDFEWDTKDFDSSKETLPAGDDIDDDYWKTDSDKGACDSDLGIESRLDFGKDFEKDYETHYETHPGANSGPYSGANLKSDIAGHLSSDFGANSEIDWPWNRKRESAKPRKTEPLKLEPSQGMKEDKPWWE</sequence>
<proteinExistence type="predicted"/>
<organism evidence="3 4">
    <name type="scientific">Desulfosporosinus acidiphilus (strain DSM 22704 / JCM 16185 / SJ4)</name>
    <dbReference type="NCBI Taxonomy" id="646529"/>
    <lineage>
        <taxon>Bacteria</taxon>
        <taxon>Bacillati</taxon>
        <taxon>Bacillota</taxon>
        <taxon>Clostridia</taxon>
        <taxon>Eubacteriales</taxon>
        <taxon>Desulfitobacteriaceae</taxon>
        <taxon>Desulfosporosinus</taxon>
    </lineage>
</organism>
<dbReference type="OrthoDB" id="1795642at2"/>
<evidence type="ECO:0000256" key="2">
    <source>
        <dbReference type="SAM" id="Phobius"/>
    </source>
</evidence>
<keyword evidence="4" id="KW-1185">Reference proteome</keyword>
<dbReference type="KEGG" id="dai:Desaci_4328"/>
<dbReference type="eggNOG" id="ENOG50332CE">
    <property type="taxonomic scope" value="Bacteria"/>
</dbReference>
<feature type="transmembrane region" description="Helical" evidence="2">
    <location>
        <begin position="37"/>
        <end position="55"/>
    </location>
</feature>
<keyword evidence="2" id="KW-1133">Transmembrane helix</keyword>
<dbReference type="AlphaFoldDB" id="I4DBK4"/>
<feature type="transmembrane region" description="Helical" evidence="2">
    <location>
        <begin position="62"/>
        <end position="84"/>
    </location>
</feature>